<accession>A0A381DA61</accession>
<evidence type="ECO:0000313" key="1">
    <source>
        <dbReference type="EMBL" id="ARQ99475.1"/>
    </source>
</evidence>
<accession>A0A1X9STG6</accession>
<dbReference type="STRING" id="1660064.CIGN_1213"/>
<keyword evidence="2" id="KW-1185">Reference proteome</keyword>
<evidence type="ECO:0000313" key="2">
    <source>
        <dbReference type="Proteomes" id="UP000194309"/>
    </source>
</evidence>
<proteinExistence type="predicted"/>
<name>A0A1X9STG6_9BACT</name>
<dbReference type="KEGG" id="cdev:CIGN_1213"/>
<organism evidence="1 2">
    <name type="scientific">Campylobacter devanensis</name>
    <dbReference type="NCBI Taxonomy" id="3161138"/>
    <lineage>
        <taxon>Bacteria</taxon>
        <taxon>Pseudomonadati</taxon>
        <taxon>Campylobacterota</taxon>
        <taxon>Epsilonproteobacteria</taxon>
        <taxon>Campylobacterales</taxon>
        <taxon>Campylobacteraceae</taxon>
        <taxon>Campylobacter</taxon>
    </lineage>
</organism>
<dbReference type="EMBL" id="CP018788">
    <property type="protein sequence ID" value="ARQ99475.1"/>
    <property type="molecule type" value="Genomic_DNA"/>
</dbReference>
<protein>
    <submittedName>
        <fullName evidence="1">Uncharacterized protein</fullName>
    </submittedName>
</protein>
<reference evidence="1 2" key="1">
    <citation type="journal article" date="2017" name="Genome Biol. Evol.">
        <title>Comparative Genomic Analysis Identifies a Campylobacter Clade Deficient in Selenium Metabolism.</title>
        <authorList>
            <person name="Miller W.G."/>
            <person name="Yee E."/>
            <person name="Lopes B.S."/>
            <person name="Chapman M.H."/>
            <person name="Huynh S."/>
            <person name="Bono J.L."/>
            <person name="Parker C.T."/>
            <person name="Strachan N.J.C."/>
            <person name="Forbes K.J."/>
        </authorList>
    </citation>
    <scope>NUCLEOTIDE SEQUENCE [LARGE SCALE GENOMIC DNA]</scope>
    <source>
        <strain evidence="1 2">NCTC 13003</strain>
    </source>
</reference>
<sequence length="156" mass="18092">MFKVIKYSIFAGVFLTLAGCGTKIEILPEIVESSKDQHIIYAKFDSNKTYMKKYLPSNVIIKDDAPISVKYSFTNIKTGNITIEHNLTLEMKADLKFFNNNKEINITSFCNTYKHASVFSYSNYTKFRKVCIPEIQKNLQQQINIKFEKGEFNVFK</sequence>
<dbReference type="PROSITE" id="PS51257">
    <property type="entry name" value="PROKAR_LIPOPROTEIN"/>
    <property type="match status" value="1"/>
</dbReference>
<gene>
    <name evidence="1" type="ORF">CIGN_1213</name>
</gene>
<dbReference type="Proteomes" id="UP000194309">
    <property type="component" value="Chromosome"/>
</dbReference>
<dbReference type="AlphaFoldDB" id="A0A1X9STG6"/>